<feature type="compositionally biased region" description="Basic and acidic residues" evidence="1">
    <location>
        <begin position="1123"/>
        <end position="1154"/>
    </location>
</feature>
<feature type="compositionally biased region" description="Basic residues" evidence="1">
    <location>
        <begin position="976"/>
        <end position="986"/>
    </location>
</feature>
<feature type="region of interest" description="Disordered" evidence="1">
    <location>
        <begin position="519"/>
        <end position="547"/>
    </location>
</feature>
<dbReference type="VEuPathDB" id="PlasmoDB:PVBDA_0901610"/>
<feature type="compositionally biased region" description="Polar residues" evidence="1">
    <location>
        <begin position="203"/>
        <end position="217"/>
    </location>
</feature>
<organism evidence="2 3">
    <name type="scientific">Plasmodium vinckei brucechwatti</name>
    <dbReference type="NCBI Taxonomy" id="119398"/>
    <lineage>
        <taxon>Eukaryota</taxon>
        <taxon>Sar</taxon>
        <taxon>Alveolata</taxon>
        <taxon>Apicomplexa</taxon>
        <taxon>Aconoidasida</taxon>
        <taxon>Haemosporida</taxon>
        <taxon>Plasmodiidae</taxon>
        <taxon>Plasmodium</taxon>
        <taxon>Plasmodium (Vinckeia)</taxon>
    </lineage>
</organism>
<name>A0A6V7S672_PLAVN</name>
<dbReference type="EMBL" id="LR865387">
    <property type="protein sequence ID" value="CAD2091472.1"/>
    <property type="molecule type" value="Genomic_DNA"/>
</dbReference>
<feature type="region of interest" description="Disordered" evidence="1">
    <location>
        <begin position="1117"/>
        <end position="1154"/>
    </location>
</feature>
<dbReference type="AlphaFoldDB" id="A0A6V7S672"/>
<feature type="region of interest" description="Disordered" evidence="1">
    <location>
        <begin position="923"/>
        <end position="1015"/>
    </location>
</feature>
<feature type="region of interest" description="Disordered" evidence="1">
    <location>
        <begin position="185"/>
        <end position="217"/>
    </location>
</feature>
<feature type="compositionally biased region" description="Basic and acidic residues" evidence="1">
    <location>
        <begin position="1003"/>
        <end position="1015"/>
    </location>
</feature>
<evidence type="ECO:0000256" key="1">
    <source>
        <dbReference type="SAM" id="MobiDB-lite"/>
    </source>
</evidence>
<evidence type="ECO:0000313" key="2">
    <source>
        <dbReference type="EMBL" id="CAD2091472.1"/>
    </source>
</evidence>
<evidence type="ECO:0000313" key="3">
    <source>
        <dbReference type="Proteomes" id="UP000515550"/>
    </source>
</evidence>
<feature type="compositionally biased region" description="Basic and acidic residues" evidence="1">
    <location>
        <begin position="952"/>
        <end position="975"/>
    </location>
</feature>
<reference evidence="2 3" key="1">
    <citation type="submission" date="2020-08" db="EMBL/GenBank/DDBJ databases">
        <authorList>
            <person name="Ramaprasad A."/>
        </authorList>
    </citation>
    <scope>NUCLEOTIDE SEQUENCE [LARGE SCALE GENOMIC DNA]</scope>
</reference>
<feature type="compositionally biased region" description="Low complexity" evidence="1">
    <location>
        <begin position="519"/>
        <end position="539"/>
    </location>
</feature>
<feature type="region of interest" description="Disordered" evidence="1">
    <location>
        <begin position="703"/>
        <end position="723"/>
    </location>
</feature>
<dbReference type="Proteomes" id="UP000515550">
    <property type="component" value="Chromosome PVBDA_09"/>
</dbReference>
<gene>
    <name evidence="2" type="ORF">PVBDA_0901610</name>
</gene>
<accession>A0A6V7S672</accession>
<sequence>MSSAKSKFEITRNRSCNNIKENLACSSNILKNYKNLLASETKVNTGQRNYHSDVEKKENAINYGKYYSPYIPDDYISRTKLNNYNETDIYGITRNNEKIPVSKVQENNVQEEFSNTMFYDKIMRNHKSYNTAIHNIQNNFQTNKLKTVLNSIKFEDSANIIIPPYIKKSPLYILYPELQHRMSSDNIVKDKSEEKEKEVTEKNNQSNTNGGDTTSFSKDPVIEIKEKLLFDGEERKSIHNYLKTNLSNNNIIRNKMLDYFEAEKNGNMIEIANPNQVNLINVHGKNNNFESVMLNSYKNINVSNNMNNKTENELKTLKVLKEQKMLIINKNEKGENVIINHEDMRDKLQRRRVNLLDGIITNGLLNDENRSGIINNDKGVAQISVIDTSNKKAVLKTFKFKNNKEINDENEKKKKNILKFIKKKKIVKDVQVQTNKDDFENQNKKKDSDNGDSDVERIINIFNKKGLLKNSENSNTNKLKSVVKKGIMNNLEQGKVSKDGSTSNDQIKSNKKIIYNISYKNPNESNNSNTSTDDSCQNSQTCSENDSVNFSNENILKNVEEKKIDMVQNIINYNKSLKLGVPYNIINEIPKGTNHVNNNLFKGINKFEKHSHALPYLQKNVLFKYKNYMKNKDIRKENYKQNSANIANYLLKNEKTKESYSFSTMIKKMPVFFKPINKSDILKKASFNSPNSDNNILEKKNINDKQTNHINSPNKNEKKEEKDEKSKIINNLLLNKLFINKQIKLEKERNFKNTFISLLKNKNFIKHKIQNNLHELKEIQYGGYTSNESSDSYDISLLRINNFANKKGRDNVSTSFDFNLHTNNSQKESNFSDSVKNKKYTSNEILLNNINQNKLKKKLIEQSDYTFSYVHTEDITSDESFSYLKKEKQRMERLRSISYKNRLNKLSILKKNIQQFKENAKNVDKSENVHNNFDNLKSNCTEKKTKNNFPSKVDHSNNEKNKIENDTDGRSEKTKVKSKVRSLSKHKTNEKEKNILTDSSNDEPNKSKEIKEEEKIELKKNSNNNKLRVKANLKSITSKDEMEKKTEPYLKSATHEKDKIQNSVDKEKINTTNYTDTEMEIKKKNSRELSLKTYNGTYLKKKAGSGGGNYLKIKSISLSNAKNVEKNEAKGEAKKEPRGVDDDTKTDKEEKRENICQLTSLERIDPNKWVQRIFGDT</sequence>
<protein>
    <submittedName>
        <fullName evidence="2">Uncharacterized protein</fullName>
    </submittedName>
</protein>
<proteinExistence type="predicted"/>
<feature type="compositionally biased region" description="Basic and acidic residues" evidence="1">
    <location>
        <begin position="185"/>
        <end position="201"/>
    </location>
</feature>
<feature type="compositionally biased region" description="Polar residues" evidence="1">
    <location>
        <begin position="929"/>
        <end position="939"/>
    </location>
</feature>